<dbReference type="GO" id="GO:0003723">
    <property type="term" value="F:RNA binding"/>
    <property type="evidence" value="ECO:0007669"/>
    <property type="project" value="UniProtKB-UniRule"/>
</dbReference>
<dbReference type="PANTHER" id="PTHR34427">
    <property type="entry name" value="DUF4283 DOMAIN PROTEIN"/>
    <property type="match status" value="1"/>
</dbReference>
<sequence length="521" mass="59708">MVRVGEMRDDDYEWQEVRRRRNNMSSNNVTVPDIATIHQRRREDETRLTTYFFSDIPDNFGAKAMLNIFQKYGDVVEVVIPAKRDKGGRRFEFARFEQVSDVRKFGIELDNIIIGRDKIYVNLSRFQREQRNSRYTQRDGGHVHAGWKERHEHYAEKKGWNQETAINRNDEKSYAHAVKGGKPLNQQKLNQTPRWSYTTGKDTLLSLQKTYVGEVLHSGMSYNIQDEFHRQGSSIFKVSMFLSFVENLSSVVADMSSAAKRLKESDLIQPWSTREVDSSRLVWLRVYGIPVHAWNAEFFVMITKPYREFINEDEGTLKRITLDVARIMIRTEEQKVVDEIVEVKINNEIFRLRIIEDSYGPMMIMVAQDKRSDGRDAESNCSEEEEEEITIPAEDGDDLVMNAGDNNLLALTNFVNDNNVRMNENGILNVNGKQDLKDDNPKCVWISKAGNRGQKSGNAGDLRPGANLLRLGANLHPDSASVSSCLRVGAKLLRLGAKTCSTSSKQSFLHYNCQSFKPLTS</sequence>
<dbReference type="Gene3D" id="3.30.70.330">
    <property type="match status" value="1"/>
</dbReference>
<dbReference type="OrthoDB" id="1436406at2759"/>
<keyword evidence="4" id="KW-1185">Reference proteome</keyword>
<evidence type="ECO:0000313" key="4">
    <source>
        <dbReference type="Proteomes" id="UP000242715"/>
    </source>
</evidence>
<evidence type="ECO:0000313" key="3">
    <source>
        <dbReference type="EMBL" id="GAU47211.1"/>
    </source>
</evidence>
<proteinExistence type="predicted"/>
<evidence type="ECO:0000259" key="2">
    <source>
        <dbReference type="PROSITE" id="PS50102"/>
    </source>
</evidence>
<gene>
    <name evidence="3" type="ORF">TSUD_403520</name>
</gene>
<organism evidence="3 4">
    <name type="scientific">Trifolium subterraneum</name>
    <name type="common">Subterranean clover</name>
    <dbReference type="NCBI Taxonomy" id="3900"/>
    <lineage>
        <taxon>Eukaryota</taxon>
        <taxon>Viridiplantae</taxon>
        <taxon>Streptophyta</taxon>
        <taxon>Embryophyta</taxon>
        <taxon>Tracheophyta</taxon>
        <taxon>Spermatophyta</taxon>
        <taxon>Magnoliopsida</taxon>
        <taxon>eudicotyledons</taxon>
        <taxon>Gunneridae</taxon>
        <taxon>Pentapetalae</taxon>
        <taxon>rosids</taxon>
        <taxon>fabids</taxon>
        <taxon>Fabales</taxon>
        <taxon>Fabaceae</taxon>
        <taxon>Papilionoideae</taxon>
        <taxon>50 kb inversion clade</taxon>
        <taxon>NPAAA clade</taxon>
        <taxon>Hologalegina</taxon>
        <taxon>IRL clade</taxon>
        <taxon>Trifolieae</taxon>
        <taxon>Trifolium</taxon>
    </lineage>
</organism>
<keyword evidence="1" id="KW-0694">RNA-binding</keyword>
<evidence type="ECO:0000256" key="1">
    <source>
        <dbReference type="PROSITE-ProRule" id="PRU00176"/>
    </source>
</evidence>
<dbReference type="EMBL" id="DF974292">
    <property type="protein sequence ID" value="GAU47211.1"/>
    <property type="molecule type" value="Genomic_DNA"/>
</dbReference>
<dbReference type="SUPFAM" id="SSF54928">
    <property type="entry name" value="RNA-binding domain, RBD"/>
    <property type="match status" value="1"/>
</dbReference>
<dbReference type="PANTHER" id="PTHR34427:SF5">
    <property type="entry name" value="DUF4283 DOMAIN-CONTAINING PROTEIN"/>
    <property type="match status" value="1"/>
</dbReference>
<dbReference type="AlphaFoldDB" id="A0A2Z6NSV2"/>
<dbReference type="InterPro" id="IPR012677">
    <property type="entry name" value="Nucleotide-bd_a/b_plait_sf"/>
</dbReference>
<dbReference type="InterPro" id="IPR035979">
    <property type="entry name" value="RBD_domain_sf"/>
</dbReference>
<dbReference type="Proteomes" id="UP000242715">
    <property type="component" value="Unassembled WGS sequence"/>
</dbReference>
<protein>
    <recommendedName>
        <fullName evidence="2">RRM domain-containing protein</fullName>
    </recommendedName>
</protein>
<reference evidence="4" key="1">
    <citation type="journal article" date="2017" name="Front. Plant Sci.">
        <title>Climate Clever Clovers: New Paradigm to Reduce the Environmental Footprint of Ruminants by Breeding Low Methanogenic Forages Utilizing Haplotype Variation.</title>
        <authorList>
            <person name="Kaur P."/>
            <person name="Appels R."/>
            <person name="Bayer P.E."/>
            <person name="Keeble-Gagnere G."/>
            <person name="Wang J."/>
            <person name="Hirakawa H."/>
            <person name="Shirasawa K."/>
            <person name="Vercoe P."/>
            <person name="Stefanova K."/>
            <person name="Durmic Z."/>
            <person name="Nichols P."/>
            <person name="Revell C."/>
            <person name="Isobe S.N."/>
            <person name="Edwards D."/>
            <person name="Erskine W."/>
        </authorList>
    </citation>
    <scope>NUCLEOTIDE SEQUENCE [LARGE SCALE GENOMIC DNA]</scope>
    <source>
        <strain evidence="4">cv. Daliak</strain>
    </source>
</reference>
<dbReference type="InterPro" id="IPR000504">
    <property type="entry name" value="RRM_dom"/>
</dbReference>
<dbReference type="CDD" id="cd00590">
    <property type="entry name" value="RRM_SF"/>
    <property type="match status" value="1"/>
</dbReference>
<dbReference type="PROSITE" id="PS50102">
    <property type="entry name" value="RRM"/>
    <property type="match status" value="1"/>
</dbReference>
<accession>A0A2Z6NSV2</accession>
<name>A0A2Z6NSV2_TRISU</name>
<feature type="domain" description="RRM" evidence="2">
    <location>
        <begin position="49"/>
        <end position="126"/>
    </location>
</feature>